<dbReference type="RefSeq" id="XP_025385312.1">
    <property type="nucleotide sequence ID" value="XM_025531849.1"/>
</dbReference>
<dbReference type="VEuPathDB" id="FungiDB:BO83DRAFT_380841"/>
<dbReference type="Proteomes" id="UP000246171">
    <property type="component" value="Unassembled WGS sequence"/>
</dbReference>
<dbReference type="GeneID" id="37053811"/>
<evidence type="ECO:0000313" key="2">
    <source>
        <dbReference type="Proteomes" id="UP000246171"/>
    </source>
</evidence>
<reference evidence="1" key="1">
    <citation type="submission" date="2016-12" db="EMBL/GenBank/DDBJ databases">
        <title>The genomes of Aspergillus section Nigri reveals drivers in fungal speciation.</title>
        <authorList>
            <consortium name="DOE Joint Genome Institute"/>
            <person name="Vesth T.C."/>
            <person name="Nybo J."/>
            <person name="Theobald S."/>
            <person name="Brandl J."/>
            <person name="Frisvad J.C."/>
            <person name="Nielsen K.F."/>
            <person name="Lyhne E.K."/>
            <person name="Kogle M.E."/>
            <person name="Kuo A."/>
            <person name="Riley R."/>
            <person name="Clum A."/>
            <person name="Nolan M."/>
            <person name="Lipzen A."/>
            <person name="Salamov A."/>
            <person name="Henrissat B."/>
            <person name="Wiebenga A."/>
            <person name="De vries R.P."/>
            <person name="Grigoriev I.V."/>
            <person name="Mortensen U.H."/>
            <person name="Andersen M.R."/>
            <person name="Baker S.E."/>
        </authorList>
    </citation>
    <scope>NUCLEOTIDE SEQUENCE</scope>
    <source>
        <strain evidence="1">CBS 122712</strain>
    </source>
</reference>
<accession>A0A317UY74</accession>
<dbReference type="EMBL" id="MSFU01000023">
    <property type="protein sequence ID" value="PWY67004.1"/>
    <property type="molecule type" value="Genomic_DNA"/>
</dbReference>
<dbReference type="AlphaFoldDB" id="A0A317UY74"/>
<organism evidence="1 2">
    <name type="scientific">Aspergillus eucalypticola (strain CBS 122712 / IBT 29274)</name>
    <dbReference type="NCBI Taxonomy" id="1448314"/>
    <lineage>
        <taxon>Eukaryota</taxon>
        <taxon>Fungi</taxon>
        <taxon>Dikarya</taxon>
        <taxon>Ascomycota</taxon>
        <taxon>Pezizomycotina</taxon>
        <taxon>Eurotiomycetes</taxon>
        <taxon>Eurotiomycetidae</taxon>
        <taxon>Eurotiales</taxon>
        <taxon>Aspergillaceae</taxon>
        <taxon>Aspergillus</taxon>
        <taxon>Aspergillus subgen. Circumdati</taxon>
    </lineage>
</organism>
<evidence type="ECO:0000313" key="1">
    <source>
        <dbReference type="EMBL" id="PWY67004.1"/>
    </source>
</evidence>
<comment type="caution">
    <text evidence="1">The sequence shown here is derived from an EMBL/GenBank/DDBJ whole genome shotgun (WGS) entry which is preliminary data.</text>
</comment>
<proteinExistence type="predicted"/>
<protein>
    <submittedName>
        <fullName evidence="1">Uncharacterized protein</fullName>
    </submittedName>
</protein>
<keyword evidence="2" id="KW-1185">Reference proteome</keyword>
<feature type="non-terminal residue" evidence="1">
    <location>
        <position position="50"/>
    </location>
</feature>
<gene>
    <name evidence="1" type="ORF">BO83DRAFT_380841</name>
</gene>
<sequence length="50" mass="5405">MGPTFRSGTTSMPHQCPISLLMSQTRNRICLASFLSLTTFGGAMLLKVCV</sequence>
<name>A0A317UY74_ASPEC</name>